<comment type="caution">
    <text evidence="3">The sequence shown here is derived from an EMBL/GenBank/DDBJ whole genome shotgun (WGS) entry which is preliminary data.</text>
</comment>
<keyword evidence="4" id="KW-1185">Reference proteome</keyword>
<dbReference type="InterPro" id="IPR035979">
    <property type="entry name" value="RBD_domain_sf"/>
</dbReference>
<dbReference type="GO" id="GO:0003676">
    <property type="term" value="F:nucleic acid binding"/>
    <property type="evidence" value="ECO:0007669"/>
    <property type="project" value="InterPro"/>
</dbReference>
<accession>A0AAD2HE56</accession>
<evidence type="ECO:0000313" key="4">
    <source>
        <dbReference type="Proteomes" id="UP001295794"/>
    </source>
</evidence>
<feature type="coiled-coil region" evidence="1">
    <location>
        <begin position="313"/>
        <end position="347"/>
    </location>
</feature>
<keyword evidence="1" id="KW-0175">Coiled coil</keyword>
<organism evidence="3 4">
    <name type="scientific">Mycena citricolor</name>
    <dbReference type="NCBI Taxonomy" id="2018698"/>
    <lineage>
        <taxon>Eukaryota</taxon>
        <taxon>Fungi</taxon>
        <taxon>Dikarya</taxon>
        <taxon>Basidiomycota</taxon>
        <taxon>Agaricomycotina</taxon>
        <taxon>Agaricomycetes</taxon>
        <taxon>Agaricomycetidae</taxon>
        <taxon>Agaricales</taxon>
        <taxon>Marasmiineae</taxon>
        <taxon>Mycenaceae</taxon>
        <taxon>Mycena</taxon>
    </lineage>
</organism>
<dbReference type="SUPFAM" id="SSF54928">
    <property type="entry name" value="RNA-binding domain, RBD"/>
    <property type="match status" value="1"/>
</dbReference>
<feature type="region of interest" description="Disordered" evidence="2">
    <location>
        <begin position="412"/>
        <end position="454"/>
    </location>
</feature>
<feature type="compositionally biased region" description="Basic and acidic residues" evidence="2">
    <location>
        <begin position="424"/>
        <end position="454"/>
    </location>
</feature>
<dbReference type="EMBL" id="CAVNYO010000401">
    <property type="protein sequence ID" value="CAK5274296.1"/>
    <property type="molecule type" value="Genomic_DNA"/>
</dbReference>
<gene>
    <name evidence="3" type="ORF">MYCIT1_LOCUS21399</name>
</gene>
<evidence type="ECO:0008006" key="5">
    <source>
        <dbReference type="Google" id="ProtNLM"/>
    </source>
</evidence>
<reference evidence="3" key="1">
    <citation type="submission" date="2023-11" db="EMBL/GenBank/DDBJ databases">
        <authorList>
            <person name="De Vega J J."/>
            <person name="De Vega J J."/>
        </authorList>
    </citation>
    <scope>NUCLEOTIDE SEQUENCE</scope>
</reference>
<evidence type="ECO:0000313" key="3">
    <source>
        <dbReference type="EMBL" id="CAK5274296.1"/>
    </source>
</evidence>
<protein>
    <recommendedName>
        <fullName evidence="5">RRM domain-containing protein</fullName>
    </recommendedName>
</protein>
<evidence type="ECO:0000256" key="2">
    <source>
        <dbReference type="SAM" id="MobiDB-lite"/>
    </source>
</evidence>
<evidence type="ECO:0000256" key="1">
    <source>
        <dbReference type="SAM" id="Coils"/>
    </source>
</evidence>
<sequence>MQTENRPSHPQLLNPTIYVGHFPGYVSDAQVSSMFESQAYTGWVRIRSRASMGNQEGSFRLRIDFANLYDAEKALASNHTRHIPGLKSPFSLRCSLTPLFRALKLPVNDLTAAPRLISMHTPGMKSTLSKMFDLLRVYGPIYTIRIERAIGLALVQFYTEEHAVAANEQAGLPLQVYDPCIICCTSNGEQLDEEALETFLLQYGPITKVETEWGDSTFVTFGSPANGKSHQPISLLSLIARTALAALRKVHGTSVAGKEISATYRTVRHSHPVADVSDTQQQHQPAASGCSCPSTIVLVNLRAHYDAQLEAGIKQAKKLATQHEVEVEKLRQELRDTQRALSLAESRLKLMDIERDRPLWEAAKKTREGKARAAAEAAKAEAIARAWKIEEMRRKMAEIDAQEAASRAAEADRRECLRQQAAAEKQRREQDEERERERQRTEAARQAREAEEKRRRWEAATSDEVLRCRNRDRIRWGANNWTPSLALQRLQFQIAEFESIKFSEAQPLTFEVIPWPVLRNPRQLGLDDVSWKAAEDFFASAKRLLAHSECTSLVIKVHRTFHPDKWPGKLLTVFEDGLRTQLKDHVNIVAQAMTPLWITSKDSG</sequence>
<proteinExistence type="predicted"/>
<name>A0AAD2HE56_9AGAR</name>
<dbReference type="Proteomes" id="UP001295794">
    <property type="component" value="Unassembled WGS sequence"/>
</dbReference>
<dbReference type="AlphaFoldDB" id="A0AAD2HE56"/>